<dbReference type="AlphaFoldDB" id="A0A2N8RWI7"/>
<dbReference type="GO" id="GO:0005886">
    <property type="term" value="C:plasma membrane"/>
    <property type="evidence" value="ECO:0007669"/>
    <property type="project" value="UniProtKB-SubCell"/>
</dbReference>
<dbReference type="NCBIfam" id="TIGR00254">
    <property type="entry name" value="GGDEF"/>
    <property type="match status" value="1"/>
</dbReference>
<feature type="modified residue" description="Phosphohistidine" evidence="6">
    <location>
        <position position="59"/>
    </location>
</feature>
<dbReference type="GO" id="GO:0052621">
    <property type="term" value="F:diguanylate cyclase activity"/>
    <property type="evidence" value="ECO:0007669"/>
    <property type="project" value="UniProtKB-EC"/>
</dbReference>
<evidence type="ECO:0000256" key="2">
    <source>
        <dbReference type="ARBA" id="ARBA00004533"/>
    </source>
</evidence>
<dbReference type="SUPFAM" id="SSF55073">
    <property type="entry name" value="Nucleotide cyclase"/>
    <property type="match status" value="1"/>
</dbReference>
<dbReference type="PROSITE" id="PS50110">
    <property type="entry name" value="RESPONSE_REGULATORY"/>
    <property type="match status" value="2"/>
</dbReference>
<dbReference type="EMBL" id="POUN01000008">
    <property type="protein sequence ID" value="PNF78740.1"/>
    <property type="molecule type" value="Genomic_DNA"/>
</dbReference>
<name>A0A2N8RWI7_STUST</name>
<dbReference type="SMART" id="SM00267">
    <property type="entry name" value="GGDEF"/>
    <property type="match status" value="1"/>
</dbReference>
<dbReference type="InterPro" id="IPR029787">
    <property type="entry name" value="Nucleotide_cyclase"/>
</dbReference>
<feature type="domain" description="Response regulatory" evidence="8">
    <location>
        <begin position="135"/>
        <end position="248"/>
    </location>
</feature>
<dbReference type="InterPro" id="IPR036641">
    <property type="entry name" value="HPT_dom_sf"/>
</dbReference>
<feature type="domain" description="Response regulatory" evidence="8">
    <location>
        <begin position="257"/>
        <end position="373"/>
    </location>
</feature>
<comment type="cofactor">
    <cofactor evidence="1">
        <name>Mg(2+)</name>
        <dbReference type="ChEBI" id="CHEBI:18420"/>
    </cofactor>
</comment>
<dbReference type="GO" id="GO:1902201">
    <property type="term" value="P:negative regulation of bacterial-type flagellum-dependent cell motility"/>
    <property type="evidence" value="ECO:0007669"/>
    <property type="project" value="TreeGrafter"/>
</dbReference>
<evidence type="ECO:0000313" key="11">
    <source>
        <dbReference type="EMBL" id="PNF78740.1"/>
    </source>
</evidence>
<dbReference type="SUPFAM" id="SSF47226">
    <property type="entry name" value="Histidine-containing phosphotransfer domain, HPT domain"/>
    <property type="match status" value="1"/>
</dbReference>
<dbReference type="PROSITE" id="PS50887">
    <property type="entry name" value="GGDEF"/>
    <property type="match status" value="1"/>
</dbReference>
<dbReference type="SUPFAM" id="SSF52172">
    <property type="entry name" value="CheY-like"/>
    <property type="match status" value="2"/>
</dbReference>
<dbReference type="RefSeq" id="WP_102826908.1">
    <property type="nucleotide sequence ID" value="NZ_CP139348.1"/>
</dbReference>
<evidence type="ECO:0000259" key="10">
    <source>
        <dbReference type="PROSITE" id="PS50894"/>
    </source>
</evidence>
<evidence type="ECO:0000313" key="12">
    <source>
        <dbReference type="Proteomes" id="UP000235925"/>
    </source>
</evidence>
<dbReference type="GO" id="GO:0000160">
    <property type="term" value="P:phosphorelay signal transduction system"/>
    <property type="evidence" value="ECO:0007669"/>
    <property type="project" value="UniProtKB-KW"/>
</dbReference>
<dbReference type="InterPro" id="IPR043128">
    <property type="entry name" value="Rev_trsase/Diguanyl_cyclase"/>
</dbReference>
<dbReference type="InterPro" id="IPR000160">
    <property type="entry name" value="GGDEF_dom"/>
</dbReference>
<dbReference type="CDD" id="cd00156">
    <property type="entry name" value="REC"/>
    <property type="match status" value="1"/>
</dbReference>
<evidence type="ECO:0000256" key="6">
    <source>
        <dbReference type="PROSITE-ProRule" id="PRU00110"/>
    </source>
</evidence>
<dbReference type="Pfam" id="PF00990">
    <property type="entry name" value="GGDEF"/>
    <property type="match status" value="1"/>
</dbReference>
<dbReference type="PANTHER" id="PTHR45138">
    <property type="entry name" value="REGULATORY COMPONENTS OF SENSORY TRANSDUCTION SYSTEM"/>
    <property type="match status" value="1"/>
</dbReference>
<evidence type="ECO:0000259" key="9">
    <source>
        <dbReference type="PROSITE" id="PS50887"/>
    </source>
</evidence>
<dbReference type="Pfam" id="PF00072">
    <property type="entry name" value="Response_reg"/>
    <property type="match status" value="1"/>
</dbReference>
<evidence type="ECO:0000256" key="7">
    <source>
        <dbReference type="PROSITE-ProRule" id="PRU00169"/>
    </source>
</evidence>
<evidence type="ECO:0000256" key="1">
    <source>
        <dbReference type="ARBA" id="ARBA00001946"/>
    </source>
</evidence>
<dbReference type="InterPro" id="IPR050469">
    <property type="entry name" value="Diguanylate_Cyclase"/>
</dbReference>
<keyword evidence="4" id="KW-0902">Two-component regulatory system</keyword>
<comment type="catalytic activity">
    <reaction evidence="5">
        <text>2 GTP = 3',3'-c-di-GMP + 2 diphosphate</text>
        <dbReference type="Rhea" id="RHEA:24898"/>
        <dbReference type="ChEBI" id="CHEBI:33019"/>
        <dbReference type="ChEBI" id="CHEBI:37565"/>
        <dbReference type="ChEBI" id="CHEBI:58805"/>
        <dbReference type="EC" id="2.7.7.65"/>
    </reaction>
</comment>
<organism evidence="11 12">
    <name type="scientific">Stutzerimonas stutzeri</name>
    <name type="common">Pseudomonas stutzeri</name>
    <dbReference type="NCBI Taxonomy" id="316"/>
    <lineage>
        <taxon>Bacteria</taxon>
        <taxon>Pseudomonadati</taxon>
        <taxon>Pseudomonadota</taxon>
        <taxon>Gammaproteobacteria</taxon>
        <taxon>Pseudomonadales</taxon>
        <taxon>Pseudomonadaceae</taxon>
        <taxon>Stutzerimonas</taxon>
    </lineage>
</organism>
<protein>
    <recommendedName>
        <fullName evidence="3">diguanylate cyclase</fullName>
        <ecNumber evidence="3">2.7.7.65</ecNumber>
    </recommendedName>
</protein>
<dbReference type="InterPro" id="IPR011006">
    <property type="entry name" value="CheY-like_superfamily"/>
</dbReference>
<comment type="caution">
    <text evidence="11">The sequence shown here is derived from an EMBL/GenBank/DDBJ whole genome shotgun (WGS) entry which is preliminary data.</text>
</comment>
<keyword evidence="7" id="KW-0597">Phosphoprotein</keyword>
<dbReference type="CDD" id="cd01949">
    <property type="entry name" value="GGDEF"/>
    <property type="match status" value="1"/>
</dbReference>
<feature type="domain" description="HPt" evidence="10">
    <location>
        <begin position="16"/>
        <end position="123"/>
    </location>
</feature>
<dbReference type="PROSITE" id="PS50894">
    <property type="entry name" value="HPT"/>
    <property type="match status" value="1"/>
</dbReference>
<dbReference type="FunFam" id="3.30.70.270:FF:000001">
    <property type="entry name" value="Diguanylate cyclase domain protein"/>
    <property type="match status" value="1"/>
</dbReference>
<dbReference type="Gene3D" id="3.40.50.2300">
    <property type="match status" value="2"/>
</dbReference>
<dbReference type="InterPro" id="IPR001789">
    <property type="entry name" value="Sig_transdc_resp-reg_receiver"/>
</dbReference>
<evidence type="ECO:0000256" key="4">
    <source>
        <dbReference type="ARBA" id="ARBA00023012"/>
    </source>
</evidence>
<dbReference type="GO" id="GO:0043709">
    <property type="term" value="P:cell adhesion involved in single-species biofilm formation"/>
    <property type="evidence" value="ECO:0007669"/>
    <property type="project" value="TreeGrafter"/>
</dbReference>
<reference evidence="11 12" key="1">
    <citation type="submission" date="2018-01" db="EMBL/GenBank/DDBJ databases">
        <title>Denitrification phenotypes of diverse strains of Pseudomonas stutzeri.</title>
        <authorList>
            <person name="Milligan D.A."/>
            <person name="Bergaust L."/>
            <person name="Bakken L.R."/>
            <person name="Frostegard A."/>
        </authorList>
    </citation>
    <scope>NUCLEOTIDE SEQUENCE [LARGE SCALE GENOMIC DNA]</scope>
    <source>
        <strain evidence="11 12">KC</strain>
    </source>
</reference>
<sequence>MDDRTRLALQEQLAELEQQFGERLQADLADLAALAQELQQTPSTVNRRQVMLAIRERLHRLAGAAGTFGFAKLGDAARQLEQRADRWLDSAKPGSRAAEAYARALLQLASETPGQEREGAPELPEHHEEPAPGCRIYLMKSDPVAGTSMAVTLRNFGYLVSQWPDFASLQQAVANELPDALIVSVQNDSEFESLAALQQSLEQPLPLLVIHDRADFASQLAAVRAGAQGFFVRPLDITQLENSLERCLDRQQGEPFRVLIVDDDAELATRYSLVLRNAQMQVQTLTEPTRVLETMRSFNPEVLLLDVNMPDCSGPELAQMIRLHDEWLRVTIIYLSAETDTHRQMAALLKAGDDFITKPISDSALVAAVYSHSQRARSLSTALARDSLTGLLKHADIKEQLALEVQRTLRTGKPASVVMLDLDHFKQINDTYGHAAGDNVIRALANLLRQRLRRIDSLGRYGGEEFVAVLPECTALQARRIFDEIRVRFAALGFNAGDHHDFRVTFSAGICETDGHSASGMLLERADQALYVAKHQGRNQVQIAEH</sequence>
<dbReference type="OrthoDB" id="9812260at2"/>
<feature type="modified residue" description="4-aspartylphosphate" evidence="7">
    <location>
        <position position="306"/>
    </location>
</feature>
<dbReference type="SMART" id="SM00448">
    <property type="entry name" value="REC"/>
    <property type="match status" value="1"/>
</dbReference>
<dbReference type="InterPro" id="IPR008207">
    <property type="entry name" value="Sig_transdc_His_kin_Hpt_dom"/>
</dbReference>
<dbReference type="EC" id="2.7.7.65" evidence="3"/>
<evidence type="ECO:0000259" key="8">
    <source>
        <dbReference type="PROSITE" id="PS50110"/>
    </source>
</evidence>
<proteinExistence type="predicted"/>
<comment type="subcellular location">
    <subcellularLocation>
        <location evidence="2">Cell inner membrane</location>
    </subcellularLocation>
</comment>
<evidence type="ECO:0000256" key="5">
    <source>
        <dbReference type="ARBA" id="ARBA00034247"/>
    </source>
</evidence>
<dbReference type="Gene3D" id="3.30.70.270">
    <property type="match status" value="1"/>
</dbReference>
<comment type="caution">
    <text evidence="7">Lacks conserved residue(s) required for the propagation of feature annotation.</text>
</comment>
<accession>A0A2N8RWI7</accession>
<gene>
    <name evidence="11" type="ORF">CXK92_20745</name>
</gene>
<dbReference type="PANTHER" id="PTHR45138:SF9">
    <property type="entry name" value="DIGUANYLATE CYCLASE DGCM-RELATED"/>
    <property type="match status" value="1"/>
</dbReference>
<dbReference type="Gene3D" id="1.20.120.160">
    <property type="entry name" value="HPT domain"/>
    <property type="match status" value="1"/>
</dbReference>
<dbReference type="Proteomes" id="UP000235925">
    <property type="component" value="Unassembled WGS sequence"/>
</dbReference>
<feature type="domain" description="GGDEF" evidence="9">
    <location>
        <begin position="413"/>
        <end position="546"/>
    </location>
</feature>
<dbReference type="GO" id="GO:0004672">
    <property type="term" value="F:protein kinase activity"/>
    <property type="evidence" value="ECO:0007669"/>
    <property type="project" value="UniProtKB-ARBA"/>
</dbReference>
<evidence type="ECO:0000256" key="3">
    <source>
        <dbReference type="ARBA" id="ARBA00012528"/>
    </source>
</evidence>
<dbReference type="Pfam" id="PF01627">
    <property type="entry name" value="Hpt"/>
    <property type="match status" value="1"/>
</dbReference>